<dbReference type="Proteomes" id="UP000196878">
    <property type="component" value="Unassembled WGS sequence"/>
</dbReference>
<keyword evidence="7" id="KW-0456">Lyase</keyword>
<evidence type="ECO:0000256" key="2">
    <source>
        <dbReference type="ARBA" id="ARBA00022670"/>
    </source>
</evidence>
<dbReference type="SUPFAM" id="SSF143081">
    <property type="entry name" value="BB1717-like"/>
    <property type="match status" value="1"/>
</dbReference>
<accession>A0A212AC44</accession>
<evidence type="ECO:0000256" key="3">
    <source>
        <dbReference type="ARBA" id="ARBA00022763"/>
    </source>
</evidence>
<keyword evidence="2 8" id="KW-0645">Protease</keyword>
<dbReference type="Gene3D" id="3.90.1680.20">
    <property type="match status" value="2"/>
</dbReference>
<dbReference type="InterPro" id="IPR036590">
    <property type="entry name" value="SRAP-like"/>
</dbReference>
<dbReference type="EMBL" id="NIPW01000011">
    <property type="protein sequence ID" value="OWJ78443.1"/>
    <property type="molecule type" value="Genomic_DNA"/>
</dbReference>
<keyword evidence="10" id="KW-1185">Reference proteome</keyword>
<reference evidence="9 10" key="1">
    <citation type="submission" date="2016-12" db="EMBL/GenBank/DDBJ databases">
        <title>Comparison of Traditional DNA-DNA Hybridization with In Silico Genomic Analysis.</title>
        <authorList>
            <person name="Nicholson A.C."/>
            <person name="Humrighouse B.W."/>
            <person name="Graziano J."/>
            <person name="Lasker B."/>
            <person name="Whitney A.M."/>
            <person name="Mcquiston J.R."/>
        </authorList>
    </citation>
    <scope>NUCLEOTIDE SEQUENCE [LARGE SCALE GENOMIC DNA]</scope>
    <source>
        <strain evidence="9 10">H2240</strain>
    </source>
</reference>
<keyword evidence="4 8" id="KW-0378">Hydrolase</keyword>
<name>A0A212AC44_9RHOB</name>
<dbReference type="EC" id="3.4.-.-" evidence="8"/>
<dbReference type="GO" id="GO:0003697">
    <property type="term" value="F:single-stranded DNA binding"/>
    <property type="evidence" value="ECO:0007669"/>
    <property type="project" value="InterPro"/>
</dbReference>
<evidence type="ECO:0000256" key="6">
    <source>
        <dbReference type="ARBA" id="ARBA00023125"/>
    </source>
</evidence>
<dbReference type="PANTHER" id="PTHR13604:SF0">
    <property type="entry name" value="ABASIC SITE PROCESSING PROTEIN HMCES"/>
    <property type="match status" value="1"/>
</dbReference>
<keyword evidence="6" id="KW-0238">DNA-binding</keyword>
<proteinExistence type="inferred from homology"/>
<evidence type="ECO:0000256" key="7">
    <source>
        <dbReference type="ARBA" id="ARBA00023239"/>
    </source>
</evidence>
<evidence type="ECO:0000256" key="4">
    <source>
        <dbReference type="ARBA" id="ARBA00022801"/>
    </source>
</evidence>
<protein>
    <recommendedName>
        <fullName evidence="8">Abasic site processing protein</fullName>
        <ecNumber evidence="8">3.4.-.-</ecNumber>
    </recommendedName>
</protein>
<comment type="similarity">
    <text evidence="1 8">Belongs to the SOS response-associated peptidase family.</text>
</comment>
<keyword evidence="5" id="KW-0190">Covalent protein-DNA linkage</keyword>
<dbReference type="PANTHER" id="PTHR13604">
    <property type="entry name" value="DC12-RELATED"/>
    <property type="match status" value="1"/>
</dbReference>
<evidence type="ECO:0000313" key="9">
    <source>
        <dbReference type="EMBL" id="OWJ78443.1"/>
    </source>
</evidence>
<dbReference type="GO" id="GO:0106300">
    <property type="term" value="P:protein-DNA covalent cross-linking repair"/>
    <property type="evidence" value="ECO:0007669"/>
    <property type="project" value="InterPro"/>
</dbReference>
<evidence type="ECO:0000256" key="8">
    <source>
        <dbReference type="RuleBase" id="RU364100"/>
    </source>
</evidence>
<dbReference type="GO" id="GO:0008233">
    <property type="term" value="F:peptidase activity"/>
    <property type="evidence" value="ECO:0007669"/>
    <property type="project" value="UniProtKB-KW"/>
</dbReference>
<gene>
    <name evidence="9" type="ORF">CDV49_08380</name>
</gene>
<keyword evidence="3" id="KW-0227">DNA damage</keyword>
<dbReference type="RefSeq" id="WP_088215102.1">
    <property type="nucleotide sequence ID" value="NZ_NIPW01000011.1"/>
</dbReference>
<organism evidence="9 10">
    <name type="scientific">Haematobacter genomosp. 1</name>
    <dbReference type="NCBI Taxonomy" id="366618"/>
    <lineage>
        <taxon>Bacteria</taxon>
        <taxon>Pseudomonadati</taxon>
        <taxon>Pseudomonadota</taxon>
        <taxon>Alphaproteobacteria</taxon>
        <taxon>Rhodobacterales</taxon>
        <taxon>Paracoccaceae</taxon>
        <taxon>Haematobacter</taxon>
    </lineage>
</organism>
<dbReference type="GO" id="GO:0006508">
    <property type="term" value="P:proteolysis"/>
    <property type="evidence" value="ECO:0007669"/>
    <property type="project" value="UniProtKB-KW"/>
</dbReference>
<evidence type="ECO:0000256" key="1">
    <source>
        <dbReference type="ARBA" id="ARBA00008136"/>
    </source>
</evidence>
<dbReference type="OrthoDB" id="9782620at2"/>
<dbReference type="Pfam" id="PF02586">
    <property type="entry name" value="SRAP"/>
    <property type="match status" value="1"/>
</dbReference>
<evidence type="ECO:0000256" key="5">
    <source>
        <dbReference type="ARBA" id="ARBA00023124"/>
    </source>
</evidence>
<dbReference type="GO" id="GO:0016829">
    <property type="term" value="F:lyase activity"/>
    <property type="evidence" value="ECO:0007669"/>
    <property type="project" value="UniProtKB-KW"/>
</dbReference>
<evidence type="ECO:0000313" key="10">
    <source>
        <dbReference type="Proteomes" id="UP000196878"/>
    </source>
</evidence>
<comment type="caution">
    <text evidence="9">The sequence shown here is derived from an EMBL/GenBank/DDBJ whole genome shotgun (WGS) entry which is preliminary data.</text>
</comment>
<sequence length="209" mass="23225">MCNLYSSTRPQEAMRRLFPALTYRIGNLPPLTGIYPDQQAPVVRQDGPDLVLQMARWGLPSPPQFHTKSGIDRGVTNVRNTASPHWRRWLVPEYRCLVPLTSFAEPRGAGVGNAWFRPKDDAPAFFAGIFVPSWTSVRKLKDGPTTDDLYGFLTCAPNAEVGAVHPKAMPAILTDPEEWDTWLSASWSEARALQRPLPDGSLAIDETPT</sequence>
<dbReference type="InterPro" id="IPR003738">
    <property type="entry name" value="SRAP"/>
</dbReference>
<dbReference type="AlphaFoldDB" id="A0A212AC44"/>